<keyword evidence="4" id="KW-1185">Reference proteome</keyword>
<feature type="transmembrane region" description="Helical" evidence="2">
    <location>
        <begin position="96"/>
        <end position="116"/>
    </location>
</feature>
<feature type="region of interest" description="Disordered" evidence="1">
    <location>
        <begin position="1"/>
        <end position="84"/>
    </location>
</feature>
<dbReference type="EMBL" id="KI392502">
    <property type="protein sequence ID" value="ERN15671.1"/>
    <property type="molecule type" value="Genomic_DNA"/>
</dbReference>
<dbReference type="GO" id="GO:0009642">
    <property type="term" value="P:response to light intensity"/>
    <property type="evidence" value="ECO:0007669"/>
    <property type="project" value="EnsemblPlants"/>
</dbReference>
<reference evidence="4" key="1">
    <citation type="journal article" date="2013" name="Science">
        <title>The Amborella genome and the evolution of flowering plants.</title>
        <authorList>
            <consortium name="Amborella Genome Project"/>
        </authorList>
    </citation>
    <scope>NUCLEOTIDE SEQUENCE [LARGE SCALE GENOMIC DNA]</scope>
</reference>
<name>U5CR46_AMBTC</name>
<sequence length="186" mass="21164">MESCSISNAPNPILPRKFSRRVFPANPPKLRPKPHQIPATTQALKGPKGFGPSSLKKPKKKQQRGGEEEGYDSEEEEETRDDTIPEIVTNRMMGRMGFSVGIPLFFGLFFFPVFYYLKVILKVDIPNWLPFIVSFFFFGSALLGVSYGIVSSSWDPLREGSFLGWKEAQKNWPVFWDSLRGNKGRK</sequence>
<evidence type="ECO:0000256" key="2">
    <source>
        <dbReference type="SAM" id="Phobius"/>
    </source>
</evidence>
<dbReference type="AlphaFoldDB" id="U5CR46"/>
<keyword evidence="2" id="KW-0812">Transmembrane</keyword>
<feature type="transmembrane region" description="Helical" evidence="2">
    <location>
        <begin position="128"/>
        <end position="150"/>
    </location>
</feature>
<dbReference type="HOGENOM" id="CLU_099250_0_0_1"/>
<organism evidence="3 4">
    <name type="scientific">Amborella trichopoda</name>
    <dbReference type="NCBI Taxonomy" id="13333"/>
    <lineage>
        <taxon>Eukaryota</taxon>
        <taxon>Viridiplantae</taxon>
        <taxon>Streptophyta</taxon>
        <taxon>Embryophyta</taxon>
        <taxon>Tracheophyta</taxon>
        <taxon>Spermatophyta</taxon>
        <taxon>Magnoliopsida</taxon>
        <taxon>Amborellales</taxon>
        <taxon>Amborellaceae</taxon>
        <taxon>Amborella</taxon>
    </lineage>
</organism>
<proteinExistence type="predicted"/>
<dbReference type="OrthoDB" id="5862at2759"/>
<protein>
    <recommendedName>
        <fullName evidence="5">Protein PAM68, chloroplastic</fullName>
    </recommendedName>
</protein>
<keyword evidence="2" id="KW-1133">Transmembrane helix</keyword>
<evidence type="ECO:0000313" key="4">
    <source>
        <dbReference type="Proteomes" id="UP000017836"/>
    </source>
</evidence>
<dbReference type="eggNOG" id="ENOG502RXKE">
    <property type="taxonomic scope" value="Eukaryota"/>
</dbReference>
<feature type="compositionally biased region" description="Polar residues" evidence="1">
    <location>
        <begin position="1"/>
        <end position="10"/>
    </location>
</feature>
<dbReference type="OMA" id="LAMPLQY"/>
<dbReference type="GO" id="GO:0010207">
    <property type="term" value="P:photosystem II assembly"/>
    <property type="evidence" value="ECO:0007669"/>
    <property type="project" value="EnsemblPlants"/>
</dbReference>
<dbReference type="Pfam" id="PF11947">
    <property type="entry name" value="DUF3464"/>
    <property type="match status" value="1"/>
</dbReference>
<evidence type="ECO:0000313" key="3">
    <source>
        <dbReference type="EMBL" id="ERN15671.1"/>
    </source>
</evidence>
<gene>
    <name evidence="3" type="ORF">AMTR_s00048p00210800</name>
</gene>
<evidence type="ECO:0000256" key="1">
    <source>
        <dbReference type="SAM" id="MobiDB-lite"/>
    </source>
</evidence>
<dbReference type="PANTHER" id="PTHR34575">
    <property type="entry name" value="PROTEIN PAM68, CHLOROPLASTIC"/>
    <property type="match status" value="1"/>
</dbReference>
<dbReference type="Gramene" id="ERN15671">
    <property type="protein sequence ID" value="ERN15671"/>
    <property type="gene ID" value="AMTR_s00048p00210800"/>
</dbReference>
<dbReference type="GO" id="GO:0009533">
    <property type="term" value="C:chloroplast stromal thylakoid"/>
    <property type="evidence" value="ECO:0007669"/>
    <property type="project" value="EnsemblPlants"/>
</dbReference>
<dbReference type="GO" id="GO:0009543">
    <property type="term" value="C:chloroplast thylakoid lumen"/>
    <property type="evidence" value="ECO:0007669"/>
    <property type="project" value="EnsemblPlants"/>
</dbReference>
<dbReference type="PANTHER" id="PTHR34575:SF1">
    <property type="entry name" value="PROTEIN PAM68, CHLOROPLASTIC"/>
    <property type="match status" value="1"/>
</dbReference>
<accession>U5CR46</accession>
<dbReference type="Proteomes" id="UP000017836">
    <property type="component" value="Unassembled WGS sequence"/>
</dbReference>
<feature type="compositionally biased region" description="Low complexity" evidence="1">
    <location>
        <begin position="45"/>
        <end position="55"/>
    </location>
</feature>
<dbReference type="InterPro" id="IPR021855">
    <property type="entry name" value="PAM68-like"/>
</dbReference>
<evidence type="ECO:0008006" key="5">
    <source>
        <dbReference type="Google" id="ProtNLM"/>
    </source>
</evidence>
<feature type="compositionally biased region" description="Acidic residues" evidence="1">
    <location>
        <begin position="68"/>
        <end position="80"/>
    </location>
</feature>
<dbReference type="STRING" id="13333.U5CR46"/>
<keyword evidence="2" id="KW-0472">Membrane</keyword>